<feature type="compositionally biased region" description="Basic and acidic residues" evidence="1">
    <location>
        <begin position="1"/>
        <end position="20"/>
    </location>
</feature>
<dbReference type="HOGENOM" id="CLU_013985_42_1_1"/>
<dbReference type="InterPro" id="IPR052742">
    <property type="entry name" value="Mito_N-acetyltransferase"/>
</dbReference>
<dbReference type="PANTHER" id="PTHR43138">
    <property type="entry name" value="ACETYLTRANSFERASE, GNAT FAMILY"/>
    <property type="match status" value="1"/>
</dbReference>
<keyword evidence="4" id="KW-1185">Reference proteome</keyword>
<evidence type="ECO:0000256" key="1">
    <source>
        <dbReference type="SAM" id="MobiDB-lite"/>
    </source>
</evidence>
<organism evidence="3 4">
    <name type="scientific">Moesziomyces aphidis</name>
    <name type="common">Pseudozyma aphidis</name>
    <dbReference type="NCBI Taxonomy" id="84754"/>
    <lineage>
        <taxon>Eukaryota</taxon>
        <taxon>Fungi</taxon>
        <taxon>Dikarya</taxon>
        <taxon>Basidiomycota</taxon>
        <taxon>Ustilaginomycotina</taxon>
        <taxon>Ustilaginomycetes</taxon>
        <taxon>Ustilaginales</taxon>
        <taxon>Ustilaginaceae</taxon>
        <taxon>Moesziomyces</taxon>
    </lineage>
</organism>
<dbReference type="InterPro" id="IPR016181">
    <property type="entry name" value="Acyl_CoA_acyltransferase"/>
</dbReference>
<name>W3VP61_MOEAP</name>
<dbReference type="GO" id="GO:0016747">
    <property type="term" value="F:acyltransferase activity, transferring groups other than amino-acyl groups"/>
    <property type="evidence" value="ECO:0007669"/>
    <property type="project" value="InterPro"/>
</dbReference>
<dbReference type="PANTHER" id="PTHR43138:SF1">
    <property type="entry name" value="N-ACETYLTRANSFERASE ACA1"/>
    <property type="match status" value="1"/>
</dbReference>
<dbReference type="AlphaFoldDB" id="W3VP61"/>
<evidence type="ECO:0000313" key="3">
    <source>
        <dbReference type="EMBL" id="ETS63255.1"/>
    </source>
</evidence>
<proteinExistence type="predicted"/>
<dbReference type="OrthoDB" id="10264707at2759"/>
<dbReference type="EMBL" id="AWNI01000008">
    <property type="protein sequence ID" value="ETS63255.1"/>
    <property type="molecule type" value="Genomic_DNA"/>
</dbReference>
<sequence length="351" mass="38186">MSEGATSRDRKGGRASDDVTSRVSVLGRRSLRVGLWQAERGKVQEEIAAGSGLAIADVDKPRCPLEDTMAYGHVPRPAGSDPSTLRPRLYSLPERAQSDERQAIVTLAFNAQGVDQHSYLHAQRGDKRTLRPPQALVEYLAGVFNDELERGVSYPQRGPMPLAEFEGYFLGYDLIVGFFVSARRLTALSPDATIPEDGLEARSLSELPDLAKLDYTAQVAGFYYIKPNYPGRSSHLCNAGFVVPPAGRGLGLGGVLGRSFLHYAPLAGYKGSVFNLVYVNNMASVRIWQRLGFTIVGRLPMAGALRTEDGREELTDAYIIFKDFTGTVQARGDAEPKPLPIQAQDGTKGAI</sequence>
<evidence type="ECO:0000259" key="2">
    <source>
        <dbReference type="PROSITE" id="PS51186"/>
    </source>
</evidence>
<dbReference type="Gene3D" id="3.40.630.30">
    <property type="match status" value="1"/>
</dbReference>
<dbReference type="Pfam" id="PF00583">
    <property type="entry name" value="Acetyltransf_1"/>
    <property type="match status" value="1"/>
</dbReference>
<gene>
    <name evidence="3" type="ORF">PaG_01530</name>
</gene>
<feature type="region of interest" description="Disordered" evidence="1">
    <location>
        <begin position="1"/>
        <end position="22"/>
    </location>
</feature>
<feature type="region of interest" description="Disordered" evidence="1">
    <location>
        <begin position="331"/>
        <end position="351"/>
    </location>
</feature>
<dbReference type="Proteomes" id="UP000019462">
    <property type="component" value="Unassembled WGS sequence"/>
</dbReference>
<dbReference type="GO" id="GO:0005634">
    <property type="term" value="C:nucleus"/>
    <property type="evidence" value="ECO:0007669"/>
    <property type="project" value="TreeGrafter"/>
</dbReference>
<feature type="domain" description="N-acetyltransferase" evidence="2">
    <location>
        <begin position="173"/>
        <end position="325"/>
    </location>
</feature>
<protein>
    <recommendedName>
        <fullName evidence="2">N-acetyltransferase domain-containing protein</fullName>
    </recommendedName>
</protein>
<dbReference type="SUPFAM" id="SSF55729">
    <property type="entry name" value="Acyl-CoA N-acyltransferases (Nat)"/>
    <property type="match status" value="1"/>
</dbReference>
<evidence type="ECO:0000313" key="4">
    <source>
        <dbReference type="Proteomes" id="UP000019462"/>
    </source>
</evidence>
<accession>W3VP61</accession>
<dbReference type="PROSITE" id="PS51186">
    <property type="entry name" value="GNAT"/>
    <property type="match status" value="1"/>
</dbReference>
<reference evidence="3 4" key="1">
    <citation type="journal article" date="2014" name="Genome Announc.">
        <title>Genome sequence of the basidiomycetous fungus Pseudozyma aphidis DSM70725, an efficient producer of biosurfactant mannosylerythritol lipids.</title>
        <authorList>
            <person name="Lorenz S."/>
            <person name="Guenther M."/>
            <person name="Grumaz C."/>
            <person name="Rupp S."/>
            <person name="Zibek S."/>
            <person name="Sohn K."/>
        </authorList>
    </citation>
    <scope>NUCLEOTIDE SEQUENCE [LARGE SCALE GENOMIC DNA]</scope>
    <source>
        <strain evidence="4">ATCC 32657 / CBS 517.83 / DSM 70725 / JCM 10318 / NBRC 10182 / NRRL Y-7954 / St-0401</strain>
    </source>
</reference>
<comment type="caution">
    <text evidence="3">The sequence shown here is derived from an EMBL/GenBank/DDBJ whole genome shotgun (WGS) entry which is preliminary data.</text>
</comment>
<dbReference type="InterPro" id="IPR000182">
    <property type="entry name" value="GNAT_dom"/>
</dbReference>